<comment type="caution">
    <text evidence="1">The sequence shown here is derived from an EMBL/GenBank/DDBJ whole genome shotgun (WGS) entry which is preliminary data.</text>
</comment>
<dbReference type="CDD" id="cd14728">
    <property type="entry name" value="Ere-like"/>
    <property type="match status" value="1"/>
</dbReference>
<dbReference type="Gene3D" id="3.30.1870.10">
    <property type="entry name" value="EreA-like, domain 2"/>
    <property type="match status" value="1"/>
</dbReference>
<dbReference type="SUPFAM" id="SSF159501">
    <property type="entry name" value="EreA/ChaN-like"/>
    <property type="match status" value="1"/>
</dbReference>
<sequence length="790" mass="86778">MSALGMLPGLAQAQARLNLTLEADANRGRPLLLWARKTDGGTAVDFDTMTFRQGRSSLHLDLEKAAEPTFAAIYTLFSFPVDSVRSRLVTVSGWVRTRNFAGQAGLYSYAHTPDNDDGKDRRDQLENLPPNQDWRRLEVTLAVKPTATAFGLGVRVYGSGQVWFDDLEVRINGRLYQDKPLAGTEALLLTAQERQTPTWSFEQLPPAAARPDPARVTLRLDSLLPRQGRRSLRLTAAPPERPGELVPVVYLGTLPIAQLRGKMLKVSGYWRQLVPAGVGAPVSPVFTYARLGTAGRGGTESQWTYGVVELPPPPRPGAEWAAFSLDIPVAADEFAADLSLGLRLPGPAIVLLDDFTFSLNGRPYVPAPPPAPAAPTTAEVAWLRRALVPVPVLAPAVGTAVKTPDLAALGPLISNVRVVGLGEVTHGSGSIFEMKHRLVRYLVEQEGFKGFVLESSADCEPLNQYLQTGQGDPARLVGSLGPFGTQEVLDLLRYLRAHNQRPGVAKVQFAGMDMQAPENVLAFLQQAARPDDAFLQTRLRELAAALAQIPRSGGGPAIDLFQTPHQPDDARLQTLLRLTRELRTGLDTRFKLVRNPDWTMRQQARFLFELRRLEQGATFRRLPLRQGGDYRDACMAENVVWLSQNLGLNGTPAKLAVWAHNAHVATSAQGQRPLGEWLRDSFGPLYLSLGFAFGQGSYAAEGGRTFHSVAAQPAPTGSYEAWFQATKLPAFVLDMRQLEINDANAWLFQQQQFRDIGIQEAAQNFASHELRREFDAVLFLRESKAAQHLK</sequence>
<dbReference type="PANTHER" id="PTHR31299:SF0">
    <property type="entry name" value="ESTERASE, PUTATIVE (AFU_ORTHOLOGUE AFUA_1G05850)-RELATED"/>
    <property type="match status" value="1"/>
</dbReference>
<accession>A0A7Y7PSR3</accession>
<evidence type="ECO:0000313" key="1">
    <source>
        <dbReference type="EMBL" id="NVO33139.1"/>
    </source>
</evidence>
<dbReference type="AlphaFoldDB" id="A0A7Y7PSR3"/>
<name>A0A7Y7PSR3_9BACT</name>
<dbReference type="InterPro" id="IPR052036">
    <property type="entry name" value="Hydrolase/PRTase-associated"/>
</dbReference>
<organism evidence="1 2">
    <name type="scientific">Hymenobacter lapidiphilus</name>
    <dbReference type="NCBI Taxonomy" id="2608003"/>
    <lineage>
        <taxon>Bacteria</taxon>
        <taxon>Pseudomonadati</taxon>
        <taxon>Bacteroidota</taxon>
        <taxon>Cytophagia</taxon>
        <taxon>Cytophagales</taxon>
        <taxon>Hymenobacteraceae</taxon>
        <taxon>Hymenobacter</taxon>
    </lineage>
</organism>
<proteinExistence type="predicted"/>
<dbReference type="InterPro" id="IPR007815">
    <property type="entry name" value="Emycin_Estase"/>
</dbReference>
<dbReference type="RefSeq" id="WP_176909973.1">
    <property type="nucleotide sequence ID" value="NZ_JABKAU010000050.1"/>
</dbReference>
<keyword evidence="2" id="KW-1185">Reference proteome</keyword>
<gene>
    <name evidence="1" type="ORF">HW554_18180</name>
</gene>
<dbReference type="EMBL" id="JABKAU010000050">
    <property type="protein sequence ID" value="NVO33139.1"/>
    <property type="molecule type" value="Genomic_DNA"/>
</dbReference>
<reference evidence="1 2" key="1">
    <citation type="submission" date="2020-05" db="EMBL/GenBank/DDBJ databases">
        <title>Hymenobacter terrestris sp. nov. and Hymenobacter lapidiphilus sp. nov., isolated from regoliths in Antarctica.</title>
        <authorList>
            <person name="Sedlacek I."/>
            <person name="Pantucek R."/>
            <person name="Zeman M."/>
            <person name="Holochova P."/>
            <person name="Kralova S."/>
            <person name="Stankova E."/>
            <person name="Sedo O."/>
            <person name="Micenkova L."/>
            <person name="Svec P."/>
            <person name="Gupta V."/>
            <person name="Sood U."/>
            <person name="Korpole U.S."/>
            <person name="Lal R."/>
        </authorList>
    </citation>
    <scope>NUCLEOTIDE SEQUENCE [LARGE SCALE GENOMIC DNA]</scope>
    <source>
        <strain evidence="1 2">P5342</strain>
    </source>
</reference>
<dbReference type="GO" id="GO:0046677">
    <property type="term" value="P:response to antibiotic"/>
    <property type="evidence" value="ECO:0007669"/>
    <property type="project" value="InterPro"/>
</dbReference>
<dbReference type="Proteomes" id="UP000565521">
    <property type="component" value="Unassembled WGS sequence"/>
</dbReference>
<dbReference type="PANTHER" id="PTHR31299">
    <property type="entry name" value="ESTERASE, PUTATIVE (AFU_ORTHOLOGUE AFUA_1G05850)-RELATED"/>
    <property type="match status" value="1"/>
</dbReference>
<dbReference type="Pfam" id="PF05139">
    <property type="entry name" value="Erythro_esteras"/>
    <property type="match status" value="1"/>
</dbReference>
<dbReference type="Gene3D" id="3.40.1660.10">
    <property type="entry name" value="EreA-like (biosynthetic domain)"/>
    <property type="match status" value="1"/>
</dbReference>
<dbReference type="Gene3D" id="2.60.120.260">
    <property type="entry name" value="Galactose-binding domain-like"/>
    <property type="match status" value="1"/>
</dbReference>
<dbReference type="Gene3D" id="1.20.1440.30">
    <property type="entry name" value="Biosynthetic Protein domain"/>
    <property type="match status" value="1"/>
</dbReference>
<protein>
    <submittedName>
        <fullName evidence="1">Erythromycin esterase family protein</fullName>
    </submittedName>
</protein>
<evidence type="ECO:0000313" key="2">
    <source>
        <dbReference type="Proteomes" id="UP000565521"/>
    </source>
</evidence>